<name>A0A108UBP7_9GAMM</name>
<evidence type="ECO:0000313" key="1">
    <source>
        <dbReference type="EMBL" id="KWS06162.1"/>
    </source>
</evidence>
<reference evidence="1 2" key="1">
    <citation type="journal article" date="2014" name="Genome Announc.">
        <title>Draft Genome Sequence of Lysobacter capsici AZ78, a Bacterium Antagonistic to Plant-Pathogenic Oomycetes.</title>
        <authorList>
            <person name="Puopolo G."/>
            <person name="Sonego P."/>
            <person name="Engelen K."/>
            <person name="Pertot I."/>
        </authorList>
    </citation>
    <scope>NUCLEOTIDE SEQUENCE [LARGE SCALE GENOMIC DNA]</scope>
    <source>
        <strain evidence="1 2">AZ78</strain>
    </source>
</reference>
<dbReference type="Proteomes" id="UP000023435">
    <property type="component" value="Unassembled WGS sequence"/>
</dbReference>
<dbReference type="EMBL" id="JAJA02000001">
    <property type="protein sequence ID" value="KWS06162.1"/>
    <property type="molecule type" value="Genomic_DNA"/>
</dbReference>
<accession>A0A108UBP7</accession>
<organism evidence="1 2">
    <name type="scientific">Lysobacter capsici AZ78</name>
    <dbReference type="NCBI Taxonomy" id="1444315"/>
    <lineage>
        <taxon>Bacteria</taxon>
        <taxon>Pseudomonadati</taxon>
        <taxon>Pseudomonadota</taxon>
        <taxon>Gammaproteobacteria</taxon>
        <taxon>Lysobacterales</taxon>
        <taxon>Lysobacteraceae</taxon>
        <taxon>Lysobacter</taxon>
    </lineage>
</organism>
<keyword evidence="2" id="KW-1185">Reference proteome</keyword>
<protein>
    <submittedName>
        <fullName evidence="1">Membrane-fusion protein</fullName>
    </submittedName>
</protein>
<sequence length="151" mass="16349">MAMALCILSGAAIAQGQAQAPRSAPAPQQAAARDIDPNTLANSALQILQAIDRDQAGVLWDNASAVTKRTARRDEFVGHVGKTRKPLGAANSRNWIAVRREVVTDGGQLPAGLYASIEFSSQFQSKRLAKELVSLRRDEDGMWRFSGYVIQ</sequence>
<dbReference type="InterPro" id="IPR025091">
    <property type="entry name" value="DUF4019"/>
</dbReference>
<evidence type="ECO:0000313" key="2">
    <source>
        <dbReference type="Proteomes" id="UP000023435"/>
    </source>
</evidence>
<dbReference type="AlphaFoldDB" id="A0A108UBP7"/>
<dbReference type="Pfam" id="PF13211">
    <property type="entry name" value="DUF4019"/>
    <property type="match status" value="1"/>
</dbReference>
<gene>
    <name evidence="1" type="ORF">AZ78_3716</name>
</gene>
<comment type="caution">
    <text evidence="1">The sequence shown here is derived from an EMBL/GenBank/DDBJ whole genome shotgun (WGS) entry which is preliminary data.</text>
</comment>
<proteinExistence type="predicted"/>